<evidence type="ECO:0000256" key="1">
    <source>
        <dbReference type="SAM" id="MobiDB-lite"/>
    </source>
</evidence>
<evidence type="ECO:0000313" key="3">
    <source>
        <dbReference type="Proteomes" id="UP000002318"/>
    </source>
</evidence>
<feature type="compositionally biased region" description="Basic residues" evidence="1">
    <location>
        <begin position="104"/>
        <end position="114"/>
    </location>
</feature>
<dbReference type="STRING" id="573413.Spirs_2493"/>
<keyword evidence="3" id="KW-1185">Reference proteome</keyword>
<sequence>MSWAKRSSSGQRSTVRRRKTVRSYAGLTISAAENTIGPLTEKAYEYALEFLDKRVTDRTGNLRAGMSYDVKGHTGAVKNNAPHAFIVEYGTEERATKTGENRGRMKPHSFMRAGKNKAMREIRKIWKEGLRKALDEQSTGS</sequence>
<reference evidence="2 3" key="1">
    <citation type="journal article" date="2010" name="Stand. Genomic Sci.">
        <title>Complete genome sequence of Spirochaeta smaragdinae type strain (SEBR 4228).</title>
        <authorList>
            <person name="Mavromatis K."/>
            <person name="Yasawong M."/>
            <person name="Chertkov O."/>
            <person name="Lapidus A."/>
            <person name="Lucas S."/>
            <person name="Nolan M."/>
            <person name="Del Rio T.G."/>
            <person name="Tice H."/>
            <person name="Cheng J.F."/>
            <person name="Pitluck S."/>
            <person name="Liolios K."/>
            <person name="Ivanova N."/>
            <person name="Tapia R."/>
            <person name="Han C."/>
            <person name="Bruce D."/>
            <person name="Goodwin L."/>
            <person name="Pati A."/>
            <person name="Chen A."/>
            <person name="Palaniappan K."/>
            <person name="Land M."/>
            <person name="Hauser L."/>
            <person name="Chang Y.J."/>
            <person name="Jeffries C.D."/>
            <person name="Detter J.C."/>
            <person name="Rohde M."/>
            <person name="Brambilla E."/>
            <person name="Spring S."/>
            <person name="Goker M."/>
            <person name="Sikorski J."/>
            <person name="Woyke T."/>
            <person name="Bristow J."/>
            <person name="Eisen J.A."/>
            <person name="Markowitz V."/>
            <person name="Hugenholtz P."/>
            <person name="Klenk H.P."/>
            <person name="Kyrpides N.C."/>
        </authorList>
    </citation>
    <scope>NUCLEOTIDE SEQUENCE [LARGE SCALE GENOMIC DNA]</scope>
    <source>
        <strain evidence="3">DSM 11293 / JCM 15392 / SEBR 4228</strain>
    </source>
</reference>
<dbReference type="EMBL" id="CP002116">
    <property type="protein sequence ID" value="ADK81606.1"/>
    <property type="molecule type" value="Genomic_DNA"/>
</dbReference>
<gene>
    <name evidence="2" type="ordered locus">Spirs_2493</name>
</gene>
<proteinExistence type="predicted"/>
<dbReference type="KEGG" id="ssm:Spirs_2493"/>
<dbReference type="Proteomes" id="UP000002318">
    <property type="component" value="Chromosome"/>
</dbReference>
<evidence type="ECO:0000313" key="2">
    <source>
        <dbReference type="EMBL" id="ADK81606.1"/>
    </source>
</evidence>
<organism evidence="2 3">
    <name type="scientific">Sediminispirochaeta smaragdinae (strain DSM 11293 / JCM 15392 / SEBR 4228)</name>
    <name type="common">Spirochaeta smaragdinae</name>
    <dbReference type="NCBI Taxonomy" id="573413"/>
    <lineage>
        <taxon>Bacteria</taxon>
        <taxon>Pseudomonadati</taxon>
        <taxon>Spirochaetota</taxon>
        <taxon>Spirochaetia</taxon>
        <taxon>Spirochaetales</taxon>
        <taxon>Spirochaetaceae</taxon>
        <taxon>Sediminispirochaeta</taxon>
    </lineage>
</organism>
<dbReference type="HOGENOM" id="CLU_1824111_0_0_12"/>
<dbReference type="RefSeq" id="WP_013255068.1">
    <property type="nucleotide sequence ID" value="NC_014364.1"/>
</dbReference>
<accession>E1R3H5</accession>
<name>E1R3H5_SEDSS</name>
<dbReference type="AlphaFoldDB" id="E1R3H5"/>
<protein>
    <recommendedName>
        <fullName evidence="4">Phage protein, HK97 gp10 family</fullName>
    </recommendedName>
</protein>
<feature type="region of interest" description="Disordered" evidence="1">
    <location>
        <begin position="95"/>
        <end position="114"/>
    </location>
</feature>
<evidence type="ECO:0008006" key="4">
    <source>
        <dbReference type="Google" id="ProtNLM"/>
    </source>
</evidence>